<dbReference type="PROSITE" id="PS50011">
    <property type="entry name" value="PROTEIN_KINASE_DOM"/>
    <property type="match status" value="1"/>
</dbReference>
<reference evidence="3" key="1">
    <citation type="journal article" date="2013" name="Nature">
        <title>Draft genome of the wheat A-genome progenitor Triticum urartu.</title>
        <authorList>
            <person name="Ling H.Q."/>
            <person name="Zhao S."/>
            <person name="Liu D."/>
            <person name="Wang J."/>
            <person name="Sun H."/>
            <person name="Zhang C."/>
            <person name="Fan H."/>
            <person name="Li D."/>
            <person name="Dong L."/>
            <person name="Tao Y."/>
            <person name="Gao C."/>
            <person name="Wu H."/>
            <person name="Li Y."/>
            <person name="Cui Y."/>
            <person name="Guo X."/>
            <person name="Zheng S."/>
            <person name="Wang B."/>
            <person name="Yu K."/>
            <person name="Liang Q."/>
            <person name="Yang W."/>
            <person name="Lou X."/>
            <person name="Chen J."/>
            <person name="Feng M."/>
            <person name="Jian J."/>
            <person name="Zhang X."/>
            <person name="Luo G."/>
            <person name="Jiang Y."/>
            <person name="Liu J."/>
            <person name="Wang Z."/>
            <person name="Sha Y."/>
            <person name="Zhang B."/>
            <person name="Wu H."/>
            <person name="Tang D."/>
            <person name="Shen Q."/>
            <person name="Xue P."/>
            <person name="Zou S."/>
            <person name="Wang X."/>
            <person name="Liu X."/>
            <person name="Wang F."/>
            <person name="Yang Y."/>
            <person name="An X."/>
            <person name="Dong Z."/>
            <person name="Zhang K."/>
            <person name="Zhang X."/>
            <person name="Luo M.C."/>
            <person name="Dvorak J."/>
            <person name="Tong Y."/>
            <person name="Wang J."/>
            <person name="Yang H."/>
            <person name="Li Z."/>
            <person name="Wang D."/>
            <person name="Zhang A."/>
            <person name="Wang J."/>
        </authorList>
    </citation>
    <scope>NUCLEOTIDE SEQUENCE</scope>
    <source>
        <strain evidence="3">cv. G1812</strain>
    </source>
</reference>
<dbReference type="EnsemblPlants" id="TuG1812G0300005205.01.T01">
    <property type="protein sequence ID" value="TuG1812G0300005205.01.T01"/>
    <property type="gene ID" value="TuG1812G0300005205.01"/>
</dbReference>
<evidence type="ECO:0000313" key="3">
    <source>
        <dbReference type="Proteomes" id="UP000015106"/>
    </source>
</evidence>
<feature type="domain" description="Protein kinase" evidence="1">
    <location>
        <begin position="1"/>
        <end position="225"/>
    </location>
</feature>
<dbReference type="InterPro" id="IPR008271">
    <property type="entry name" value="Ser/Thr_kinase_AS"/>
</dbReference>
<name>A0A8R7U0J4_TRIUA</name>
<proteinExistence type="predicted"/>
<dbReference type="FunFam" id="1.10.510.10:FF:000870">
    <property type="entry name" value="OSJNBa0016N04.16-like protein"/>
    <property type="match status" value="1"/>
</dbReference>
<dbReference type="SMART" id="SM00220">
    <property type="entry name" value="S_TKc"/>
    <property type="match status" value="1"/>
</dbReference>
<protein>
    <recommendedName>
        <fullName evidence="1">Protein kinase domain-containing protein</fullName>
    </recommendedName>
</protein>
<dbReference type="InterPro" id="IPR000719">
    <property type="entry name" value="Prot_kinase_dom"/>
</dbReference>
<keyword evidence="3" id="KW-1185">Reference proteome</keyword>
<dbReference type="SUPFAM" id="SSF56112">
    <property type="entry name" value="Protein kinase-like (PK-like)"/>
    <property type="match status" value="1"/>
</dbReference>
<evidence type="ECO:0000313" key="2">
    <source>
        <dbReference type="EnsemblPlants" id="TuG1812G0300005205.01.T01"/>
    </source>
</evidence>
<dbReference type="Gene3D" id="1.10.510.10">
    <property type="entry name" value="Transferase(Phosphotransferase) domain 1"/>
    <property type="match status" value="1"/>
</dbReference>
<evidence type="ECO:0000259" key="1">
    <source>
        <dbReference type="PROSITE" id="PS50011"/>
    </source>
</evidence>
<dbReference type="PANTHER" id="PTHR45707">
    <property type="entry name" value="C2 CALCIUM/LIPID-BINDING PLANT PHOSPHORIBOSYLTRANSFERASE FAMILY PROTEIN"/>
    <property type="match status" value="1"/>
</dbReference>
<dbReference type="InterPro" id="IPR011009">
    <property type="entry name" value="Kinase-like_dom_sf"/>
</dbReference>
<dbReference type="Pfam" id="PF00069">
    <property type="entry name" value="Pkinase"/>
    <property type="match status" value="1"/>
</dbReference>
<reference evidence="2" key="3">
    <citation type="submission" date="2022-06" db="UniProtKB">
        <authorList>
            <consortium name="EnsemblPlants"/>
        </authorList>
    </citation>
    <scope>IDENTIFICATION</scope>
</reference>
<dbReference type="PIRSF" id="PIRSF000654">
    <property type="entry name" value="Integrin-linked_kinase"/>
    <property type="match status" value="1"/>
</dbReference>
<organism evidence="2 3">
    <name type="scientific">Triticum urartu</name>
    <name type="common">Red wild einkorn</name>
    <name type="synonym">Crithodium urartu</name>
    <dbReference type="NCBI Taxonomy" id="4572"/>
    <lineage>
        <taxon>Eukaryota</taxon>
        <taxon>Viridiplantae</taxon>
        <taxon>Streptophyta</taxon>
        <taxon>Embryophyta</taxon>
        <taxon>Tracheophyta</taxon>
        <taxon>Spermatophyta</taxon>
        <taxon>Magnoliopsida</taxon>
        <taxon>Liliopsida</taxon>
        <taxon>Poales</taxon>
        <taxon>Poaceae</taxon>
        <taxon>BOP clade</taxon>
        <taxon>Pooideae</taxon>
        <taxon>Triticodae</taxon>
        <taxon>Triticeae</taxon>
        <taxon>Triticinae</taxon>
        <taxon>Triticum</taxon>
    </lineage>
</organism>
<sequence length="238" mass="27010">MKVKHKNVVRFLGYCADTQGRMVDYEGDFVMADVRQRLLCFEYLHKGSLHDYITDAYSGLEWKERYEIIKGICNGLKYLHDNQIVHLDLKPANILLNDNLVPKIADFGLSKCFTEDQSQINISQLAGTPGYLAPEFYGGKITPKVDIYSLGIIIAEMLTGQKGYTKMEKILESWSYRLDKSNGETQLEQVRVCAEVGKECTEYNPAIRPDPGSIIKRLEETESMIGFTENVVSSSFVK</sequence>
<dbReference type="AlphaFoldDB" id="A0A8R7U0J4"/>
<dbReference type="PROSITE" id="PS00108">
    <property type="entry name" value="PROTEIN_KINASE_ST"/>
    <property type="match status" value="1"/>
</dbReference>
<dbReference type="Gramene" id="TuG1812G0300005205.01.T01">
    <property type="protein sequence ID" value="TuG1812G0300005205.01.T01"/>
    <property type="gene ID" value="TuG1812G0300005205.01"/>
</dbReference>
<dbReference type="PANTHER" id="PTHR45707:SF80">
    <property type="entry name" value="PROTEIN KINASE DOMAIN-CONTAINING PROTEIN"/>
    <property type="match status" value="1"/>
</dbReference>
<reference evidence="2" key="2">
    <citation type="submission" date="2018-03" db="EMBL/GenBank/DDBJ databases">
        <title>The Triticum urartu genome reveals the dynamic nature of wheat genome evolution.</title>
        <authorList>
            <person name="Ling H."/>
            <person name="Ma B."/>
            <person name="Shi X."/>
            <person name="Liu H."/>
            <person name="Dong L."/>
            <person name="Sun H."/>
            <person name="Cao Y."/>
            <person name="Gao Q."/>
            <person name="Zheng S."/>
            <person name="Li Y."/>
            <person name="Yu Y."/>
            <person name="Du H."/>
            <person name="Qi M."/>
            <person name="Li Y."/>
            <person name="Yu H."/>
            <person name="Cui Y."/>
            <person name="Wang N."/>
            <person name="Chen C."/>
            <person name="Wu H."/>
            <person name="Zhao Y."/>
            <person name="Zhang J."/>
            <person name="Li Y."/>
            <person name="Zhou W."/>
            <person name="Zhang B."/>
            <person name="Hu W."/>
            <person name="Eijk M."/>
            <person name="Tang J."/>
            <person name="Witsenboer H."/>
            <person name="Zhao S."/>
            <person name="Li Z."/>
            <person name="Zhang A."/>
            <person name="Wang D."/>
            <person name="Liang C."/>
        </authorList>
    </citation>
    <scope>NUCLEOTIDE SEQUENCE [LARGE SCALE GENOMIC DNA]</scope>
    <source>
        <strain evidence="2">cv. G1812</strain>
    </source>
</reference>
<dbReference type="Proteomes" id="UP000015106">
    <property type="component" value="Chromosome 3"/>
</dbReference>
<dbReference type="GO" id="GO:0004672">
    <property type="term" value="F:protein kinase activity"/>
    <property type="evidence" value="ECO:0007669"/>
    <property type="project" value="InterPro"/>
</dbReference>
<accession>A0A8R7U0J4</accession>
<dbReference type="GO" id="GO:0005524">
    <property type="term" value="F:ATP binding"/>
    <property type="evidence" value="ECO:0007669"/>
    <property type="project" value="InterPro"/>
</dbReference>